<evidence type="ECO:0000259" key="2">
    <source>
        <dbReference type="Pfam" id="PF02272"/>
    </source>
</evidence>
<dbReference type="AlphaFoldDB" id="A0A2D6M1I4"/>
<dbReference type="Proteomes" id="UP000226592">
    <property type="component" value="Unassembled WGS sequence"/>
</dbReference>
<dbReference type="GO" id="GO:0003676">
    <property type="term" value="F:nucleic acid binding"/>
    <property type="evidence" value="ECO:0007669"/>
    <property type="project" value="InterPro"/>
</dbReference>
<comment type="caution">
    <text evidence="3">The sequence shown here is derived from an EMBL/GenBank/DDBJ whole genome shotgun (WGS) entry which is preliminary data.</text>
</comment>
<reference evidence="4" key="1">
    <citation type="submission" date="2017-09" db="EMBL/GenBank/DDBJ databases">
        <title>The Reconstruction of 2,631 Draft Metagenome-Assembled Genomes from the Global Oceans.</title>
        <authorList>
            <person name="Tully B.J."/>
            <person name="Graham E.D."/>
            <person name="Heidelberg J.F."/>
        </authorList>
    </citation>
    <scope>NUCLEOTIDE SEQUENCE [LARGE SCALE GENOMIC DNA]</scope>
</reference>
<sequence length="336" mass="36020">MRYLISLSNIKNKNIFLITHSGADVDAIASAGALSLILEENNSVQIAVPEHIAIPAKKLAKKAGINYKISPNFGQADTIILLDFNSWDMVGGMAPAIKAFSGKKYLVDHHTKSSDQLVPSKNTWVEAEAVATCIMIYNWAKSSKIALGKEAAALLAAGITADSAHFLIADANTFLAMSELLRMGENKFSQILEFLRVERDFSEKIAMLKAAKRSRIFKLGNFIAVISEVGAFEADSANALIRIGADLAFAGNSENNELKISGRASQSVQKKAGLDLAKDVFQPLGKFFEGSGGGHAGAAGFNGKNASASKALLKCVELSKKSIARKVPKLQLKEYT</sequence>
<evidence type="ECO:0000313" key="4">
    <source>
        <dbReference type="Proteomes" id="UP000226592"/>
    </source>
</evidence>
<evidence type="ECO:0000259" key="1">
    <source>
        <dbReference type="Pfam" id="PF01368"/>
    </source>
</evidence>
<dbReference type="EMBL" id="NZBU01000009">
    <property type="protein sequence ID" value="MAG22276.1"/>
    <property type="molecule type" value="Genomic_DNA"/>
</dbReference>
<dbReference type="Pfam" id="PF01368">
    <property type="entry name" value="DHH"/>
    <property type="match status" value="1"/>
</dbReference>
<organism evidence="3 4">
    <name type="scientific">Candidatus Iainarchaeum sp</name>
    <dbReference type="NCBI Taxonomy" id="3101447"/>
    <lineage>
        <taxon>Archaea</taxon>
        <taxon>Candidatus Iainarchaeota</taxon>
        <taxon>Candidatus Iainarchaeia</taxon>
        <taxon>Candidatus Iainarchaeales</taxon>
        <taxon>Candidatus Iainarchaeaceae</taxon>
        <taxon>Candidatus Iainarchaeum</taxon>
    </lineage>
</organism>
<proteinExistence type="predicted"/>
<accession>A0A2D6M1I4</accession>
<protein>
    <submittedName>
        <fullName evidence="3">Uncharacterized protein</fullName>
    </submittedName>
</protein>
<dbReference type="Gene3D" id="3.90.1640.10">
    <property type="entry name" value="inorganic pyrophosphatase (n-terminal core)"/>
    <property type="match status" value="1"/>
</dbReference>
<name>A0A2D6M1I4_9ARCH</name>
<dbReference type="PANTHER" id="PTHR47618">
    <property type="entry name" value="BIFUNCTIONAL OLIGORIBONUCLEASE AND PAP PHOSPHATASE NRNA"/>
    <property type="match status" value="1"/>
</dbReference>
<gene>
    <name evidence="3" type="ORF">CL943_03160</name>
</gene>
<dbReference type="InterPro" id="IPR003156">
    <property type="entry name" value="DHHA1_dom"/>
</dbReference>
<dbReference type="InterPro" id="IPR051319">
    <property type="entry name" value="Oligoribo/pAp-PDE_c-di-AMP_PDE"/>
</dbReference>
<dbReference type="Pfam" id="PF02272">
    <property type="entry name" value="DHHA1"/>
    <property type="match status" value="1"/>
</dbReference>
<dbReference type="InterPro" id="IPR038763">
    <property type="entry name" value="DHH_sf"/>
</dbReference>
<evidence type="ECO:0000313" key="3">
    <source>
        <dbReference type="EMBL" id="MAG22276.1"/>
    </source>
</evidence>
<feature type="domain" description="DHHA1" evidence="2">
    <location>
        <begin position="248"/>
        <end position="317"/>
    </location>
</feature>
<dbReference type="InterPro" id="IPR001667">
    <property type="entry name" value="DDH_dom"/>
</dbReference>
<dbReference type="PANTHER" id="PTHR47618:SF1">
    <property type="entry name" value="BIFUNCTIONAL OLIGORIBONUCLEASE AND PAP PHOSPHATASE NRNA"/>
    <property type="match status" value="1"/>
</dbReference>
<feature type="domain" description="DDH" evidence="1">
    <location>
        <begin position="14"/>
        <end position="159"/>
    </location>
</feature>
<dbReference type="SUPFAM" id="SSF64182">
    <property type="entry name" value="DHH phosphoesterases"/>
    <property type="match status" value="1"/>
</dbReference>